<dbReference type="Proteomes" id="UP001159179">
    <property type="component" value="Unassembled WGS sequence"/>
</dbReference>
<feature type="domain" description="SnoaL-like" evidence="3">
    <location>
        <begin position="80"/>
        <end position="181"/>
    </location>
</feature>
<dbReference type="EMBL" id="JAROYP010000005">
    <property type="protein sequence ID" value="MDH5161268.1"/>
    <property type="molecule type" value="Genomic_DNA"/>
</dbReference>
<evidence type="ECO:0000256" key="1">
    <source>
        <dbReference type="SAM" id="MobiDB-lite"/>
    </source>
</evidence>
<gene>
    <name evidence="4" type="ORF">P5X88_09980</name>
</gene>
<evidence type="ECO:0000259" key="3">
    <source>
        <dbReference type="Pfam" id="PF13474"/>
    </source>
</evidence>
<comment type="caution">
    <text evidence="4">The sequence shown here is derived from an EMBL/GenBank/DDBJ whole genome shotgun (WGS) entry which is preliminary data.</text>
</comment>
<dbReference type="RefSeq" id="WP_280616573.1">
    <property type="nucleotide sequence ID" value="NZ_JAROYP010000005.1"/>
</dbReference>
<dbReference type="Pfam" id="PF13474">
    <property type="entry name" value="SnoaL_3"/>
    <property type="match status" value="1"/>
</dbReference>
<accession>A0AAW6SSS9</accession>
<evidence type="ECO:0000313" key="4">
    <source>
        <dbReference type="EMBL" id="MDH5161268.1"/>
    </source>
</evidence>
<dbReference type="AlphaFoldDB" id="A0AAW6SSS9"/>
<reference evidence="4" key="1">
    <citation type="submission" date="2023-03" db="EMBL/GenBank/DDBJ databases">
        <title>Bacterial isolates from washroom surfaces on a university campus.</title>
        <authorList>
            <person name="Holman D.B."/>
            <person name="Gzyl K.E."/>
            <person name="Taheri A.E."/>
        </authorList>
    </citation>
    <scope>NUCLEOTIDE SEQUENCE</scope>
    <source>
        <strain evidence="4">RD03</strain>
    </source>
</reference>
<keyword evidence="2" id="KW-0732">Signal</keyword>
<feature type="chain" id="PRO_5043666912" evidence="2">
    <location>
        <begin position="22"/>
        <end position="190"/>
    </location>
</feature>
<proteinExistence type="predicted"/>
<evidence type="ECO:0000256" key="2">
    <source>
        <dbReference type="SAM" id="SignalP"/>
    </source>
</evidence>
<dbReference type="Gene3D" id="3.10.450.50">
    <property type="match status" value="1"/>
</dbReference>
<protein>
    <submittedName>
        <fullName evidence="4">Nuclear transport factor 2 family protein</fullName>
    </submittedName>
</protein>
<feature type="region of interest" description="Disordered" evidence="1">
    <location>
        <begin position="26"/>
        <end position="59"/>
    </location>
</feature>
<organism evidence="4 5">
    <name type="scientific">Heyndrickxia oleronia</name>
    <dbReference type="NCBI Taxonomy" id="38875"/>
    <lineage>
        <taxon>Bacteria</taxon>
        <taxon>Bacillati</taxon>
        <taxon>Bacillota</taxon>
        <taxon>Bacilli</taxon>
        <taxon>Bacillales</taxon>
        <taxon>Bacillaceae</taxon>
        <taxon>Heyndrickxia</taxon>
    </lineage>
</organism>
<sequence>MNIHKTRLLLIFMLVGALMLAACGKEEKSSDKQEDTKVTTNNNEQENNNTSNSENIGETTAPPIQEAKNIPANEKKALLAAFDQHVKTFNQKDLDGYMSTISKNPTSFKLDEERDYIKNIFETTDIQINPQNVIIIDYKDNEANIFTEMKTIVSEAGSKKKVEQLSRQINTFKKEDGQWKLNATFAMETK</sequence>
<dbReference type="InterPro" id="IPR032710">
    <property type="entry name" value="NTF2-like_dom_sf"/>
</dbReference>
<name>A0AAW6SSS9_9BACI</name>
<dbReference type="SUPFAM" id="SSF54427">
    <property type="entry name" value="NTF2-like"/>
    <property type="match status" value="1"/>
</dbReference>
<evidence type="ECO:0000313" key="5">
    <source>
        <dbReference type="Proteomes" id="UP001159179"/>
    </source>
</evidence>
<feature type="compositionally biased region" description="Basic and acidic residues" evidence="1">
    <location>
        <begin position="26"/>
        <end position="37"/>
    </location>
</feature>
<feature type="signal peptide" evidence="2">
    <location>
        <begin position="1"/>
        <end position="21"/>
    </location>
</feature>
<dbReference type="InterPro" id="IPR037401">
    <property type="entry name" value="SnoaL-like"/>
</dbReference>
<dbReference type="PROSITE" id="PS51257">
    <property type="entry name" value="PROKAR_LIPOPROTEIN"/>
    <property type="match status" value="1"/>
</dbReference>
<feature type="compositionally biased region" description="Low complexity" evidence="1">
    <location>
        <begin position="39"/>
        <end position="59"/>
    </location>
</feature>